<reference evidence="3" key="1">
    <citation type="submission" date="2016-10" db="EMBL/GenBank/DDBJ databases">
        <authorList>
            <person name="Varghese N."/>
            <person name="Submissions S."/>
        </authorList>
    </citation>
    <scope>NUCLEOTIDE SEQUENCE [LARGE SCALE GENOMIC DNA]</scope>
    <source>
        <strain evidence="3">IBRC-M 10403</strain>
    </source>
</reference>
<proteinExistence type="predicted"/>
<protein>
    <submittedName>
        <fullName evidence="2">Uncharacterized protein</fullName>
    </submittedName>
</protein>
<dbReference type="AlphaFoldDB" id="A0A1G6QHW2"/>
<evidence type="ECO:0000256" key="1">
    <source>
        <dbReference type="SAM" id="Phobius"/>
    </source>
</evidence>
<keyword evidence="1" id="KW-1133">Transmembrane helix</keyword>
<name>A0A1G6QHW2_9PSEU</name>
<evidence type="ECO:0000313" key="2">
    <source>
        <dbReference type="EMBL" id="SDC91741.1"/>
    </source>
</evidence>
<keyword evidence="1" id="KW-0472">Membrane</keyword>
<organism evidence="2 3">
    <name type="scientific">Actinokineospora iranica</name>
    <dbReference type="NCBI Taxonomy" id="1271860"/>
    <lineage>
        <taxon>Bacteria</taxon>
        <taxon>Bacillati</taxon>
        <taxon>Actinomycetota</taxon>
        <taxon>Actinomycetes</taxon>
        <taxon>Pseudonocardiales</taxon>
        <taxon>Pseudonocardiaceae</taxon>
        <taxon>Actinokineospora</taxon>
    </lineage>
</organism>
<keyword evidence="3" id="KW-1185">Reference proteome</keyword>
<sequence>MAWRGRLPVGLRLSLGLWLSLGLRLSLGLLSLRLGLPLGRGLARWVRLAGLPLRVRPA</sequence>
<evidence type="ECO:0000313" key="3">
    <source>
        <dbReference type="Proteomes" id="UP000199501"/>
    </source>
</evidence>
<gene>
    <name evidence="2" type="ORF">SAMN05216174_105294</name>
</gene>
<feature type="transmembrane region" description="Helical" evidence="1">
    <location>
        <begin position="15"/>
        <end position="36"/>
    </location>
</feature>
<keyword evidence="1" id="KW-0812">Transmembrane</keyword>
<accession>A0A1G6QHW2</accession>
<dbReference type="Proteomes" id="UP000199501">
    <property type="component" value="Unassembled WGS sequence"/>
</dbReference>
<dbReference type="STRING" id="1271860.SAMN05216174_105294"/>
<dbReference type="EMBL" id="FMZZ01000005">
    <property type="protein sequence ID" value="SDC91741.1"/>
    <property type="molecule type" value="Genomic_DNA"/>
</dbReference>